<dbReference type="EMBL" id="JANKHO010003238">
    <property type="protein sequence ID" value="KAJ3485107.1"/>
    <property type="molecule type" value="Genomic_DNA"/>
</dbReference>
<reference evidence="2" key="1">
    <citation type="submission" date="2022-07" db="EMBL/GenBank/DDBJ databases">
        <title>Genome Sequence of Agrocybe chaxingu.</title>
        <authorList>
            <person name="Buettner E."/>
        </authorList>
    </citation>
    <scope>NUCLEOTIDE SEQUENCE</scope>
    <source>
        <strain evidence="2">MP-N11</strain>
    </source>
</reference>
<keyword evidence="3" id="KW-1185">Reference proteome</keyword>
<proteinExistence type="predicted"/>
<evidence type="ECO:0000256" key="1">
    <source>
        <dbReference type="SAM" id="MobiDB-lite"/>
    </source>
</evidence>
<feature type="compositionally biased region" description="Acidic residues" evidence="1">
    <location>
        <begin position="79"/>
        <end position="91"/>
    </location>
</feature>
<organism evidence="2 3">
    <name type="scientific">Agrocybe chaxingu</name>
    <dbReference type="NCBI Taxonomy" id="84603"/>
    <lineage>
        <taxon>Eukaryota</taxon>
        <taxon>Fungi</taxon>
        <taxon>Dikarya</taxon>
        <taxon>Basidiomycota</taxon>
        <taxon>Agaricomycotina</taxon>
        <taxon>Agaricomycetes</taxon>
        <taxon>Agaricomycetidae</taxon>
        <taxon>Agaricales</taxon>
        <taxon>Agaricineae</taxon>
        <taxon>Strophariaceae</taxon>
        <taxon>Agrocybe</taxon>
    </lineage>
</organism>
<dbReference type="OrthoDB" id="2994402at2759"/>
<evidence type="ECO:0000313" key="2">
    <source>
        <dbReference type="EMBL" id="KAJ3485107.1"/>
    </source>
</evidence>
<feature type="region of interest" description="Disordered" evidence="1">
    <location>
        <begin position="1"/>
        <end position="151"/>
    </location>
</feature>
<name>A0A9W8JMU4_9AGAR</name>
<gene>
    <name evidence="2" type="ORF">NLJ89_g11927</name>
</gene>
<sequence length="269" mass="28842">MSTRKKNSKRGGKQASSSAKKPLLLTIPAHPAPPIEAPGSQDTVQPGTPAALVEHPLDDAPSLVPSPSSAPLPSAVSEIPEEVQVAEEPASEPEKLPEKEAMTRVKSAKTTALDKVFQDISSSSDSEKGDSLPPVTKRGPGCKKPAAPAEDQHDETSQWLILLIPHVSGAGDKRKILPLSASYMDALSEIYTIIGCTQVRRKPELTYRLSTRPGKSTPIDLGCEEDWQGLCDEVAEGQRRKKATIQVVIIVSDSMTTTMTMLAEVMSFL</sequence>
<dbReference type="AlphaFoldDB" id="A0A9W8JMU4"/>
<protein>
    <submittedName>
        <fullName evidence="2">Uncharacterized protein</fullName>
    </submittedName>
</protein>
<comment type="caution">
    <text evidence="2">The sequence shown here is derived from an EMBL/GenBank/DDBJ whole genome shotgun (WGS) entry which is preliminary data.</text>
</comment>
<dbReference type="Proteomes" id="UP001148786">
    <property type="component" value="Unassembled WGS sequence"/>
</dbReference>
<feature type="compositionally biased region" description="Basic and acidic residues" evidence="1">
    <location>
        <begin position="92"/>
        <end position="103"/>
    </location>
</feature>
<evidence type="ECO:0000313" key="3">
    <source>
        <dbReference type="Proteomes" id="UP001148786"/>
    </source>
</evidence>
<feature type="compositionally biased region" description="Low complexity" evidence="1">
    <location>
        <begin position="59"/>
        <end position="77"/>
    </location>
</feature>
<feature type="compositionally biased region" description="Basic residues" evidence="1">
    <location>
        <begin position="1"/>
        <end position="12"/>
    </location>
</feature>
<accession>A0A9W8JMU4</accession>